<protein>
    <recommendedName>
        <fullName evidence="3 8">Mediator of RNA polymerase II transcription subunit 4</fullName>
    </recommendedName>
    <alternativeName>
        <fullName evidence="7 8">Mediator complex subunit 4</fullName>
    </alternativeName>
</protein>
<evidence type="ECO:0000256" key="2">
    <source>
        <dbReference type="ARBA" id="ARBA00009626"/>
    </source>
</evidence>
<dbReference type="GO" id="GO:0016592">
    <property type="term" value="C:mediator complex"/>
    <property type="evidence" value="ECO:0007669"/>
    <property type="project" value="InterPro"/>
</dbReference>
<dbReference type="VEuPathDB" id="FungiDB:MSYG_3781"/>
<dbReference type="AlphaFoldDB" id="A0A1M8AAG2"/>
<reference evidence="11" key="1">
    <citation type="journal article" date="2017" name="Nucleic Acids Res.">
        <title>Proteogenomics produces comprehensive and highly accurate protein-coding gene annotation in a complete genome assembly of Malassezia sympodialis.</title>
        <authorList>
            <person name="Zhu Y."/>
            <person name="Engstroem P.G."/>
            <person name="Tellgren-Roth C."/>
            <person name="Baudo C.D."/>
            <person name="Kennell J.C."/>
            <person name="Sun S."/>
            <person name="Billmyre R.B."/>
            <person name="Schroeder M.S."/>
            <person name="Andersson A."/>
            <person name="Holm T."/>
            <person name="Sigurgeirsson B."/>
            <person name="Wu G."/>
            <person name="Sankaranarayanan S.R."/>
            <person name="Siddharthan R."/>
            <person name="Sanyal K."/>
            <person name="Lundeberg J."/>
            <person name="Nystedt B."/>
            <person name="Boekhout T."/>
            <person name="Dawson T.L. Jr."/>
            <person name="Heitman J."/>
            <person name="Scheynius A."/>
            <person name="Lehtioe J."/>
        </authorList>
    </citation>
    <scope>NUCLEOTIDE SEQUENCE [LARGE SCALE GENOMIC DNA]</scope>
    <source>
        <strain evidence="11">ATCC 42132</strain>
    </source>
</reference>
<dbReference type="GO" id="GO:0006357">
    <property type="term" value="P:regulation of transcription by RNA polymerase II"/>
    <property type="evidence" value="ECO:0007669"/>
    <property type="project" value="InterPro"/>
</dbReference>
<evidence type="ECO:0000256" key="1">
    <source>
        <dbReference type="ARBA" id="ARBA00004123"/>
    </source>
</evidence>
<dbReference type="GO" id="GO:0003712">
    <property type="term" value="F:transcription coregulator activity"/>
    <property type="evidence" value="ECO:0007669"/>
    <property type="project" value="InterPro"/>
</dbReference>
<comment type="similarity">
    <text evidence="2 8">Belongs to the Mediator complex subunit 4 family.</text>
</comment>
<keyword evidence="4 8" id="KW-0805">Transcription regulation</keyword>
<feature type="compositionally biased region" description="Acidic residues" evidence="9">
    <location>
        <begin position="273"/>
        <end position="286"/>
    </location>
</feature>
<keyword evidence="5 8" id="KW-0804">Transcription</keyword>
<accession>A0A1M8AAG2</accession>
<keyword evidence="6 8" id="KW-0539">Nucleus</keyword>
<organism evidence="10 11">
    <name type="scientific">Malassezia sympodialis (strain ATCC 42132)</name>
    <name type="common">Atopic eczema-associated yeast</name>
    <dbReference type="NCBI Taxonomy" id="1230383"/>
    <lineage>
        <taxon>Eukaryota</taxon>
        <taxon>Fungi</taxon>
        <taxon>Dikarya</taxon>
        <taxon>Basidiomycota</taxon>
        <taxon>Ustilaginomycotina</taxon>
        <taxon>Malasseziomycetes</taxon>
        <taxon>Malasseziales</taxon>
        <taxon>Malasseziaceae</taxon>
        <taxon>Malassezia</taxon>
    </lineage>
</organism>
<keyword evidence="8" id="KW-0010">Activator</keyword>
<dbReference type="OMA" id="QEMPFPS"/>
<dbReference type="PANTHER" id="PTHR13208:SF2">
    <property type="entry name" value="MEDIATOR OF RNA POLYMERASE II TRANSCRIPTION SUBUNIT 4"/>
    <property type="match status" value="1"/>
</dbReference>
<dbReference type="InterPro" id="IPR019258">
    <property type="entry name" value="Mediator_Med4"/>
</dbReference>
<evidence type="ECO:0000256" key="3">
    <source>
        <dbReference type="ARBA" id="ARBA00020629"/>
    </source>
</evidence>
<comment type="function">
    <text evidence="8">Component of the Mediator complex, a coactivator involved in the regulated transcription of nearly all RNA polymerase II-dependent genes. Mediator functions as a bridge to convey information from gene-specific regulatory proteins to the basal RNA polymerase II transcription machinery. Mediator is recruited to promoters by direct interactions with regulatory proteins and serves as a scaffold for the assembly of a functional preinitiation complex with RNA polymerase II and the general transcription factors.</text>
</comment>
<dbReference type="OrthoDB" id="1929813at2759"/>
<sequence length="286" mass="30824">MGLVENSRAEPTFALHHGGHAMMARSLRDEVHATLTVFEQDVKDLFSSMFREAALEARSSKPDTPASLAKIQSLADRHAELVQLTHVIAQHQENQSRIMPLVAEIKSRDAQQRATIARLTVLRDKLRALREAGATEAQALERGEAAPLIAQDVLDYAQRLAKYTSAPPGYQLSDLQAGAVQPSKAAQADYNPDATRAAAYYDPMIPSMPQELPFPTDRIMRQGILYADAAMESGVGAAEQGGEIAASGAPAPGEMPETTIPTHGALPVLDSFGTDDEDAFDLDLNP</sequence>
<comment type="subunit">
    <text evidence="8">Component of the Mediator complex.</text>
</comment>
<dbReference type="Proteomes" id="UP000186303">
    <property type="component" value="Chromosome 6"/>
</dbReference>
<keyword evidence="11" id="KW-1185">Reference proteome</keyword>
<dbReference type="GO" id="GO:0070847">
    <property type="term" value="C:core mediator complex"/>
    <property type="evidence" value="ECO:0007669"/>
    <property type="project" value="TreeGrafter"/>
</dbReference>
<gene>
    <name evidence="8" type="primary">MED4</name>
    <name evidence="10" type="ORF">MSYG_3781</name>
</gene>
<evidence type="ECO:0000256" key="4">
    <source>
        <dbReference type="ARBA" id="ARBA00023015"/>
    </source>
</evidence>
<dbReference type="Pfam" id="PF10018">
    <property type="entry name" value="Med4"/>
    <property type="match status" value="1"/>
</dbReference>
<feature type="region of interest" description="Disordered" evidence="9">
    <location>
        <begin position="244"/>
        <end position="286"/>
    </location>
</feature>
<evidence type="ECO:0000256" key="7">
    <source>
        <dbReference type="ARBA" id="ARBA00031257"/>
    </source>
</evidence>
<evidence type="ECO:0000256" key="6">
    <source>
        <dbReference type="ARBA" id="ARBA00023242"/>
    </source>
</evidence>
<comment type="subcellular location">
    <subcellularLocation>
        <location evidence="1 8">Nucleus</location>
    </subcellularLocation>
</comment>
<name>A0A1M8AAG2_MALS4</name>
<evidence type="ECO:0000256" key="5">
    <source>
        <dbReference type="ARBA" id="ARBA00023163"/>
    </source>
</evidence>
<dbReference type="EMBL" id="LT671826">
    <property type="protein sequence ID" value="SHO79432.1"/>
    <property type="molecule type" value="Genomic_DNA"/>
</dbReference>
<dbReference type="PANTHER" id="PTHR13208">
    <property type="entry name" value="MEDIATOR OF RNA POLYMERASE II TRANSCRIPTION SUBUNIT 4"/>
    <property type="match status" value="1"/>
</dbReference>
<evidence type="ECO:0000313" key="11">
    <source>
        <dbReference type="Proteomes" id="UP000186303"/>
    </source>
</evidence>
<evidence type="ECO:0000313" key="10">
    <source>
        <dbReference type="EMBL" id="SHO79432.1"/>
    </source>
</evidence>
<dbReference type="STRING" id="1230383.A0A1M8AAG2"/>
<evidence type="ECO:0000256" key="9">
    <source>
        <dbReference type="SAM" id="MobiDB-lite"/>
    </source>
</evidence>
<proteinExistence type="inferred from homology"/>
<evidence type="ECO:0000256" key="8">
    <source>
        <dbReference type="RuleBase" id="RU364141"/>
    </source>
</evidence>